<proteinExistence type="predicted"/>
<keyword evidence="2" id="KW-1185">Reference proteome</keyword>
<protein>
    <submittedName>
        <fullName evidence="1">Uncharacterized protein</fullName>
    </submittedName>
</protein>
<dbReference type="AlphaFoldDB" id="A0A2T6ZN14"/>
<dbReference type="EMBL" id="NESQ01000174">
    <property type="protein sequence ID" value="PUU76804.1"/>
    <property type="molecule type" value="Genomic_DNA"/>
</dbReference>
<dbReference type="STRING" id="42251.A0A2T6ZN14"/>
<gene>
    <name evidence="1" type="ORF">B9Z19DRAFT_1066340</name>
</gene>
<organism evidence="1 2">
    <name type="scientific">Tuber borchii</name>
    <name type="common">White truffle</name>
    <dbReference type="NCBI Taxonomy" id="42251"/>
    <lineage>
        <taxon>Eukaryota</taxon>
        <taxon>Fungi</taxon>
        <taxon>Dikarya</taxon>
        <taxon>Ascomycota</taxon>
        <taxon>Pezizomycotina</taxon>
        <taxon>Pezizomycetes</taxon>
        <taxon>Pezizales</taxon>
        <taxon>Tuberaceae</taxon>
        <taxon>Tuber</taxon>
    </lineage>
</organism>
<comment type="caution">
    <text evidence="1">The sequence shown here is derived from an EMBL/GenBank/DDBJ whole genome shotgun (WGS) entry which is preliminary data.</text>
</comment>
<evidence type="ECO:0000313" key="1">
    <source>
        <dbReference type="EMBL" id="PUU76804.1"/>
    </source>
</evidence>
<sequence>MTCLDSMGVWDAVTGKTLKPNGTDTAAKFSCIHLCPHANSFLLFNIYRASEKSSKAPITLAKVREKFNKNTPMSLHSLLMSIITLRYSNKHEIAVHIEKHDELWLPPLEQTSEATSWSRDLDSISKDTLEAALLLLVNSGVTNGAFFPTSLPNTLNNVVDNLTTKGTAIYSQVGIKLLDLYPAKQPADTNTCFVPVSSN</sequence>
<accession>A0A2T6ZN14</accession>
<dbReference type="OrthoDB" id="5488585at2759"/>
<name>A0A2T6ZN14_TUBBO</name>
<evidence type="ECO:0000313" key="2">
    <source>
        <dbReference type="Proteomes" id="UP000244722"/>
    </source>
</evidence>
<reference evidence="1 2" key="1">
    <citation type="submission" date="2017-04" db="EMBL/GenBank/DDBJ databases">
        <title>Draft genome sequence of Tuber borchii Vittad., a whitish edible truffle.</title>
        <authorList>
            <consortium name="DOE Joint Genome Institute"/>
            <person name="Murat C."/>
            <person name="Kuo A."/>
            <person name="Barry K.W."/>
            <person name="Clum A."/>
            <person name="Dockter R.B."/>
            <person name="Fauchery L."/>
            <person name="Iotti M."/>
            <person name="Kohler A."/>
            <person name="Labutti K."/>
            <person name="Lindquist E.A."/>
            <person name="Lipzen A."/>
            <person name="Ohm R.A."/>
            <person name="Wang M."/>
            <person name="Grigoriev I.V."/>
            <person name="Zambonelli A."/>
            <person name="Martin F.M."/>
        </authorList>
    </citation>
    <scope>NUCLEOTIDE SEQUENCE [LARGE SCALE GENOMIC DNA]</scope>
    <source>
        <strain evidence="1 2">Tbo3840</strain>
    </source>
</reference>
<dbReference type="Proteomes" id="UP000244722">
    <property type="component" value="Unassembled WGS sequence"/>
</dbReference>